<evidence type="ECO:0000313" key="3">
    <source>
        <dbReference type="Proteomes" id="UP001066276"/>
    </source>
</evidence>
<reference evidence="2" key="1">
    <citation type="journal article" date="2022" name="bioRxiv">
        <title>Sequencing and chromosome-scale assembly of the giantPleurodeles waltlgenome.</title>
        <authorList>
            <person name="Brown T."/>
            <person name="Elewa A."/>
            <person name="Iarovenko S."/>
            <person name="Subramanian E."/>
            <person name="Araus A.J."/>
            <person name="Petzold A."/>
            <person name="Susuki M."/>
            <person name="Suzuki K.-i.T."/>
            <person name="Hayashi T."/>
            <person name="Toyoda A."/>
            <person name="Oliveira C."/>
            <person name="Osipova E."/>
            <person name="Leigh N.D."/>
            <person name="Simon A."/>
            <person name="Yun M.H."/>
        </authorList>
    </citation>
    <scope>NUCLEOTIDE SEQUENCE</scope>
    <source>
        <strain evidence="2">20211129_DDA</strain>
        <tissue evidence="2">Liver</tissue>
    </source>
</reference>
<dbReference type="PANTHER" id="PTHR47027">
    <property type="entry name" value="REVERSE TRANSCRIPTASE DOMAIN-CONTAINING PROTEIN"/>
    <property type="match status" value="1"/>
</dbReference>
<sequence>MIFAARQLHEKCQEQNRELYTTFMDLTTAFDTVNHEGLWWIMENFGSPGKFITMVRQFHDGMLARVLDDGDSSDAFSVTNRAKQGCVLAPTLFSMMFSAMLSDAFCNDE</sequence>
<proteinExistence type="predicted"/>
<name>A0AAV7VFI6_PLEWA</name>
<protein>
    <recommendedName>
        <fullName evidence="1">Reverse transcriptase domain-containing protein</fullName>
    </recommendedName>
</protein>
<evidence type="ECO:0000313" key="2">
    <source>
        <dbReference type="EMBL" id="KAJ1199606.1"/>
    </source>
</evidence>
<dbReference type="Proteomes" id="UP001066276">
    <property type="component" value="Chromosome 2_1"/>
</dbReference>
<organism evidence="2 3">
    <name type="scientific">Pleurodeles waltl</name>
    <name type="common">Iberian ribbed newt</name>
    <dbReference type="NCBI Taxonomy" id="8319"/>
    <lineage>
        <taxon>Eukaryota</taxon>
        <taxon>Metazoa</taxon>
        <taxon>Chordata</taxon>
        <taxon>Craniata</taxon>
        <taxon>Vertebrata</taxon>
        <taxon>Euteleostomi</taxon>
        <taxon>Amphibia</taxon>
        <taxon>Batrachia</taxon>
        <taxon>Caudata</taxon>
        <taxon>Salamandroidea</taxon>
        <taxon>Salamandridae</taxon>
        <taxon>Pleurodelinae</taxon>
        <taxon>Pleurodeles</taxon>
    </lineage>
</organism>
<accession>A0AAV7VFI6</accession>
<dbReference type="EMBL" id="JANPWB010000003">
    <property type="protein sequence ID" value="KAJ1199606.1"/>
    <property type="molecule type" value="Genomic_DNA"/>
</dbReference>
<dbReference type="Pfam" id="PF00078">
    <property type="entry name" value="RVT_1"/>
    <property type="match status" value="1"/>
</dbReference>
<gene>
    <name evidence="2" type="ORF">NDU88_003439</name>
</gene>
<evidence type="ECO:0000259" key="1">
    <source>
        <dbReference type="PROSITE" id="PS50878"/>
    </source>
</evidence>
<dbReference type="PANTHER" id="PTHR47027:SF26">
    <property type="entry name" value="REVERSE TRANSCRIPTASE DOMAIN-CONTAINING PROTEIN"/>
    <property type="match status" value="1"/>
</dbReference>
<comment type="caution">
    <text evidence="2">The sequence shown here is derived from an EMBL/GenBank/DDBJ whole genome shotgun (WGS) entry which is preliminary data.</text>
</comment>
<feature type="domain" description="Reverse transcriptase" evidence="1">
    <location>
        <begin position="1"/>
        <end position="109"/>
    </location>
</feature>
<dbReference type="AlphaFoldDB" id="A0AAV7VFI6"/>
<keyword evidence="3" id="KW-1185">Reference proteome</keyword>
<dbReference type="InterPro" id="IPR000477">
    <property type="entry name" value="RT_dom"/>
</dbReference>
<dbReference type="PROSITE" id="PS50878">
    <property type="entry name" value="RT_POL"/>
    <property type="match status" value="1"/>
</dbReference>